<dbReference type="SUPFAM" id="SSF81321">
    <property type="entry name" value="Family A G protein-coupled receptor-like"/>
    <property type="match status" value="1"/>
</dbReference>
<dbReference type="PRINTS" id="PR00237">
    <property type="entry name" value="GPCRRHODOPSN"/>
</dbReference>
<dbReference type="InterPro" id="IPR000276">
    <property type="entry name" value="GPCR_Rhodpsn"/>
</dbReference>
<dbReference type="InterPro" id="IPR017452">
    <property type="entry name" value="GPCR_Rhodpsn_7TM"/>
</dbReference>
<dbReference type="GO" id="GO:0004930">
    <property type="term" value="F:G protein-coupled receptor activity"/>
    <property type="evidence" value="ECO:0007669"/>
    <property type="project" value="InterPro"/>
</dbReference>
<protein>
    <recommendedName>
        <fullName evidence="7">G-protein coupled receptors family 1 profile domain-containing protein</fullName>
    </recommendedName>
</protein>
<feature type="compositionally biased region" description="Polar residues" evidence="5">
    <location>
        <begin position="284"/>
        <end position="301"/>
    </location>
</feature>
<keyword evidence="9" id="KW-1185">Reference proteome</keyword>
<feature type="transmembrane region" description="Helical" evidence="6">
    <location>
        <begin position="132"/>
        <end position="153"/>
    </location>
</feature>
<evidence type="ECO:0000259" key="7">
    <source>
        <dbReference type="PROSITE" id="PS50262"/>
    </source>
</evidence>
<feature type="transmembrane region" description="Helical" evidence="6">
    <location>
        <begin position="39"/>
        <end position="60"/>
    </location>
</feature>
<dbReference type="EMBL" id="WNYA01000006">
    <property type="protein sequence ID" value="KAG8566175.1"/>
    <property type="molecule type" value="Genomic_DNA"/>
</dbReference>
<feature type="transmembrane region" description="Helical" evidence="6">
    <location>
        <begin position="194"/>
        <end position="211"/>
    </location>
</feature>
<evidence type="ECO:0000256" key="3">
    <source>
        <dbReference type="ARBA" id="ARBA00022989"/>
    </source>
</evidence>
<keyword evidence="3 6" id="KW-1133">Transmembrane helix</keyword>
<name>A0AAV7B2H3_ENGPU</name>
<evidence type="ECO:0000256" key="1">
    <source>
        <dbReference type="ARBA" id="ARBA00004370"/>
    </source>
</evidence>
<gene>
    <name evidence="8" type="ORF">GDO81_013130</name>
</gene>
<organism evidence="8 9">
    <name type="scientific">Engystomops pustulosus</name>
    <name type="common">Tungara frog</name>
    <name type="synonym">Physalaemus pustulosus</name>
    <dbReference type="NCBI Taxonomy" id="76066"/>
    <lineage>
        <taxon>Eukaryota</taxon>
        <taxon>Metazoa</taxon>
        <taxon>Chordata</taxon>
        <taxon>Craniata</taxon>
        <taxon>Vertebrata</taxon>
        <taxon>Euteleostomi</taxon>
        <taxon>Amphibia</taxon>
        <taxon>Batrachia</taxon>
        <taxon>Anura</taxon>
        <taxon>Neobatrachia</taxon>
        <taxon>Hyloidea</taxon>
        <taxon>Leptodactylidae</taxon>
        <taxon>Leiuperinae</taxon>
        <taxon>Engystomops</taxon>
    </lineage>
</organism>
<keyword evidence="2 6" id="KW-0812">Transmembrane</keyword>
<dbReference type="PANTHER" id="PTHR46752">
    <property type="entry name" value="G-PROTEIN COUPLED RECEPTOR 39"/>
    <property type="match status" value="1"/>
</dbReference>
<feature type="region of interest" description="Disordered" evidence="5">
    <location>
        <begin position="276"/>
        <end position="301"/>
    </location>
</feature>
<dbReference type="Gene3D" id="1.20.1070.10">
    <property type="entry name" value="Rhodopsin 7-helix transmembrane proteins"/>
    <property type="match status" value="1"/>
</dbReference>
<feature type="transmembrane region" description="Helical" evidence="6">
    <location>
        <begin position="231"/>
        <end position="256"/>
    </location>
</feature>
<evidence type="ECO:0000313" key="9">
    <source>
        <dbReference type="Proteomes" id="UP000824782"/>
    </source>
</evidence>
<dbReference type="GO" id="GO:0016020">
    <property type="term" value="C:membrane"/>
    <property type="evidence" value="ECO:0007669"/>
    <property type="project" value="UniProtKB-SubCell"/>
</dbReference>
<proteinExistence type="predicted"/>
<keyword evidence="4 6" id="KW-0472">Membrane</keyword>
<comment type="subcellular location">
    <subcellularLocation>
        <location evidence="1">Membrane</location>
    </subcellularLocation>
</comment>
<accession>A0AAV7B2H3</accession>
<dbReference type="AlphaFoldDB" id="A0AAV7B2H3"/>
<dbReference type="PROSITE" id="PS50262">
    <property type="entry name" value="G_PROTEIN_RECEP_F1_2"/>
    <property type="match status" value="1"/>
</dbReference>
<evidence type="ECO:0000256" key="6">
    <source>
        <dbReference type="SAM" id="Phobius"/>
    </source>
</evidence>
<feature type="transmembrane region" description="Helical" evidence="6">
    <location>
        <begin position="80"/>
        <end position="100"/>
    </location>
</feature>
<dbReference type="Proteomes" id="UP000824782">
    <property type="component" value="Unassembled WGS sequence"/>
</dbReference>
<dbReference type="InterPro" id="IPR052676">
    <property type="entry name" value="Zinc-sensing_GPCR"/>
</dbReference>
<comment type="caution">
    <text evidence="8">The sequence shown here is derived from an EMBL/GenBank/DDBJ whole genome shotgun (WGS) entry which is preliminary data.</text>
</comment>
<evidence type="ECO:0000256" key="2">
    <source>
        <dbReference type="ARBA" id="ARBA00022692"/>
    </source>
</evidence>
<reference evidence="8" key="1">
    <citation type="thesis" date="2020" institute="ProQuest LLC" country="789 East Eisenhower Parkway, Ann Arbor, MI, USA">
        <title>Comparative Genomics and Chromosome Evolution.</title>
        <authorList>
            <person name="Mudd A.B."/>
        </authorList>
    </citation>
    <scope>NUCLEOTIDE SEQUENCE</scope>
    <source>
        <strain evidence="8">237g6f4</strain>
        <tissue evidence="8">Blood</tissue>
    </source>
</reference>
<evidence type="ECO:0000313" key="8">
    <source>
        <dbReference type="EMBL" id="KAG8566175.1"/>
    </source>
</evidence>
<dbReference type="PANTHER" id="PTHR46752:SF1">
    <property type="entry name" value="G-PROTEIN COUPLED RECEPTOR 39"/>
    <property type="match status" value="1"/>
</dbReference>
<evidence type="ECO:0000256" key="4">
    <source>
        <dbReference type="ARBA" id="ARBA00023136"/>
    </source>
</evidence>
<evidence type="ECO:0000256" key="5">
    <source>
        <dbReference type="SAM" id="MobiDB-lite"/>
    </source>
</evidence>
<dbReference type="Pfam" id="PF00001">
    <property type="entry name" value="7tm_1"/>
    <property type="match status" value="1"/>
</dbReference>
<feature type="domain" description="G-protein coupled receptors family 1 profile" evidence="7">
    <location>
        <begin position="1"/>
        <end position="256"/>
    </location>
</feature>
<sequence length="301" mass="34087">MCSLACCDILQLILGIPTELYGSIWSPFPWPLGAVGCSGFYYLWEVLCYATIFNVLSLSYDRHRATCQPLNLYIQQSSRVRLRICFLWLASLLAGLPMLFSIGLENISVKAVEKYEVTVCTPLSPRIWLFKASVWASFLTYLSVLLVVAITVWNIRRTLQGNRTDSLEITGPNGSIQLLGRFCGGHVAVRRQNARLLGCIVAVLAVCWLPFQSRRLMTVLRSKDQWTETYYRSYITLQPITNCFYYLSACLTPLLYNLTSRSFRRAFLHSIAPCKKEHPPESGSWGTQGRDQGIRLSTTGQ</sequence>